<dbReference type="FunFam" id="1.10.246.90:FF:000002">
    <property type="entry name" value="U4/U6 small nuclear ribonucleoprotein Prp31"/>
    <property type="match status" value="1"/>
</dbReference>
<dbReference type="GO" id="GO:0005687">
    <property type="term" value="C:U4 snRNP"/>
    <property type="evidence" value="ECO:0007669"/>
    <property type="project" value="TreeGrafter"/>
</dbReference>
<evidence type="ECO:0000256" key="3">
    <source>
        <dbReference type="ARBA" id="ARBA00023242"/>
    </source>
</evidence>
<feature type="compositionally biased region" description="Basic residues" evidence="7">
    <location>
        <begin position="187"/>
        <end position="196"/>
    </location>
</feature>
<dbReference type="Gene3D" id="1.10.287.4070">
    <property type="match status" value="1"/>
</dbReference>
<dbReference type="GO" id="GO:0046540">
    <property type="term" value="C:U4/U6 x U5 tri-snRNP complex"/>
    <property type="evidence" value="ECO:0007669"/>
    <property type="project" value="InterPro"/>
</dbReference>
<evidence type="ECO:0000259" key="8">
    <source>
        <dbReference type="PROSITE" id="PS51358"/>
    </source>
</evidence>
<evidence type="ECO:0000256" key="5">
    <source>
        <dbReference type="ARBA" id="ARBA00030766"/>
    </source>
</evidence>
<reference evidence="9" key="1">
    <citation type="submission" date="2023-03" db="EMBL/GenBank/DDBJ databases">
        <authorList>
            <person name="Steffen K."/>
            <person name="Cardenas P."/>
        </authorList>
    </citation>
    <scope>NUCLEOTIDE SEQUENCE</scope>
</reference>
<evidence type="ECO:0000256" key="4">
    <source>
        <dbReference type="ARBA" id="ARBA00023274"/>
    </source>
</evidence>
<evidence type="ECO:0000313" key="10">
    <source>
        <dbReference type="Proteomes" id="UP001174909"/>
    </source>
</evidence>
<protein>
    <recommendedName>
        <fullName evidence="2">U4/U6 small nuclear ribonucleoprotein Prp31</fullName>
    </recommendedName>
    <alternativeName>
        <fullName evidence="5">Pre-mRNA-processing factor 31</fullName>
    </alternativeName>
</protein>
<dbReference type="InterPro" id="IPR027105">
    <property type="entry name" value="Prp31"/>
</dbReference>
<dbReference type="Pfam" id="PF09785">
    <property type="entry name" value="Prp31_C"/>
    <property type="match status" value="1"/>
</dbReference>
<evidence type="ECO:0000313" key="9">
    <source>
        <dbReference type="EMBL" id="CAI8023056.1"/>
    </source>
</evidence>
<comment type="function">
    <text evidence="6">Involved in pre-mRNA splicing as component of the spliceosome. Required for the assembly of the U4/U5/U6 tri-snRNP complex, one of the building blocks of the spliceosome.</text>
</comment>
<gene>
    <name evidence="9" type="ORF">GBAR_LOCUS13492</name>
</gene>
<dbReference type="PANTHER" id="PTHR13904:SF0">
    <property type="entry name" value="U4_U6 SMALL NUCLEAR RIBONUCLEOPROTEIN PRP31"/>
    <property type="match status" value="1"/>
</dbReference>
<dbReference type="SUPFAM" id="SSF89124">
    <property type="entry name" value="Nop domain"/>
    <property type="match status" value="1"/>
</dbReference>
<feature type="region of interest" description="Disordered" evidence="7">
    <location>
        <begin position="164"/>
        <end position="196"/>
    </location>
</feature>
<evidence type="ECO:0000256" key="7">
    <source>
        <dbReference type="SAM" id="MobiDB-lite"/>
    </source>
</evidence>
<dbReference type="GO" id="GO:0071011">
    <property type="term" value="C:precatalytic spliceosome"/>
    <property type="evidence" value="ECO:0007669"/>
    <property type="project" value="TreeGrafter"/>
</dbReference>
<organism evidence="9 10">
    <name type="scientific">Geodia barretti</name>
    <name type="common">Barrett's horny sponge</name>
    <dbReference type="NCBI Taxonomy" id="519541"/>
    <lineage>
        <taxon>Eukaryota</taxon>
        <taxon>Metazoa</taxon>
        <taxon>Porifera</taxon>
        <taxon>Demospongiae</taxon>
        <taxon>Heteroscleromorpha</taxon>
        <taxon>Tetractinellida</taxon>
        <taxon>Astrophorina</taxon>
        <taxon>Geodiidae</taxon>
        <taxon>Geodia</taxon>
    </lineage>
</organism>
<dbReference type="Proteomes" id="UP001174909">
    <property type="component" value="Unassembled WGS sequence"/>
</dbReference>
<dbReference type="PANTHER" id="PTHR13904">
    <property type="entry name" value="PRE-MRNA SPLICING FACTOR PRP31"/>
    <property type="match status" value="1"/>
</dbReference>
<evidence type="ECO:0000256" key="6">
    <source>
        <dbReference type="ARBA" id="ARBA00045397"/>
    </source>
</evidence>
<dbReference type="EMBL" id="CASHTH010001990">
    <property type="protein sequence ID" value="CAI8023056.1"/>
    <property type="molecule type" value="Genomic_DNA"/>
</dbReference>
<feature type="domain" description="Nop" evidence="8">
    <location>
        <begin position="51"/>
        <end position="169"/>
    </location>
</feature>
<proteinExistence type="predicted"/>
<keyword evidence="4 9" id="KW-0687">Ribonucleoprotein</keyword>
<dbReference type="Gene3D" id="1.10.246.90">
    <property type="entry name" value="Nop domain"/>
    <property type="match status" value="1"/>
</dbReference>
<dbReference type="GO" id="GO:0000244">
    <property type="term" value="P:spliceosomal tri-snRNP complex assembly"/>
    <property type="evidence" value="ECO:0007669"/>
    <property type="project" value="InterPro"/>
</dbReference>
<keyword evidence="3" id="KW-0539">Nucleus</keyword>
<sequence>MVVSVTASTTQGQRIEQEELDCVMEACDMALILNEKKLKILGYVESRMSFIAPNVSAIVGSTVATKLMGLAGGLSALSKIPACNMLVLGAQRKTLAGFSSAAILPHTGFIFYSDLVQSTPPDVRRKVARVVAAKCTLAARVDSFHESPEGDVGQDLRDQVQKKIDKILEPPPVKSAKPLPRPDDAPRKKRGGRRVRKMKDRYAITEIRKQANRMTFGSIQEDAYQDDLGFSTGQLGKGGASGSVRAPTADKKTQVSISKRLQRQIHTAVFGGKSSVKGAASGTASSVAFTPLQGLEIVNPMAAEKRTQEGNKYFSNTASFRSAKTS</sequence>
<evidence type="ECO:0000256" key="2">
    <source>
        <dbReference type="ARBA" id="ARBA00013538"/>
    </source>
</evidence>
<accession>A0AA35S6I0</accession>
<comment type="subcellular location">
    <subcellularLocation>
        <location evidence="1">Nucleus</location>
    </subcellularLocation>
</comment>
<dbReference type="PROSITE" id="PS51358">
    <property type="entry name" value="NOP"/>
    <property type="match status" value="1"/>
</dbReference>
<comment type="caution">
    <text evidence="9">The sequence shown here is derived from an EMBL/GenBank/DDBJ whole genome shotgun (WGS) entry which is preliminary data.</text>
</comment>
<dbReference type="InterPro" id="IPR036070">
    <property type="entry name" value="Nop_dom_sf"/>
</dbReference>
<dbReference type="Pfam" id="PF01798">
    <property type="entry name" value="Nop"/>
    <property type="match status" value="1"/>
</dbReference>
<dbReference type="InterPro" id="IPR019175">
    <property type="entry name" value="Prp31_C"/>
</dbReference>
<evidence type="ECO:0000256" key="1">
    <source>
        <dbReference type="ARBA" id="ARBA00004123"/>
    </source>
</evidence>
<keyword evidence="10" id="KW-1185">Reference proteome</keyword>
<name>A0AA35S6I0_GEOBA</name>
<dbReference type="InterPro" id="IPR002687">
    <property type="entry name" value="Nop_dom"/>
</dbReference>
<dbReference type="InterPro" id="IPR042239">
    <property type="entry name" value="Nop_C"/>
</dbReference>
<dbReference type="AlphaFoldDB" id="A0AA35S6I0"/>